<proteinExistence type="predicted"/>
<feature type="compositionally biased region" description="Basic and acidic residues" evidence="1">
    <location>
        <begin position="80"/>
        <end position="98"/>
    </location>
</feature>
<reference evidence="2 3" key="1">
    <citation type="submission" date="2014-06" db="EMBL/GenBank/DDBJ databases">
        <title>Evolutionary Origins and Diversification of the Mycorrhizal Mutualists.</title>
        <authorList>
            <consortium name="DOE Joint Genome Institute"/>
            <consortium name="Mycorrhizal Genomics Consortium"/>
            <person name="Kohler A."/>
            <person name="Kuo A."/>
            <person name="Nagy L.G."/>
            <person name="Floudas D."/>
            <person name="Copeland A."/>
            <person name="Barry K.W."/>
            <person name="Cichocki N."/>
            <person name="Veneault-Fourrey C."/>
            <person name="LaButti K."/>
            <person name="Lindquist E.A."/>
            <person name="Lipzen A."/>
            <person name="Lundell T."/>
            <person name="Morin E."/>
            <person name="Murat C."/>
            <person name="Riley R."/>
            <person name="Ohm R."/>
            <person name="Sun H."/>
            <person name="Tunlid A."/>
            <person name="Henrissat B."/>
            <person name="Grigoriev I.V."/>
            <person name="Hibbett D.S."/>
            <person name="Martin F."/>
        </authorList>
    </citation>
    <scope>NUCLEOTIDE SEQUENCE [LARGE SCALE GENOMIC DNA]</scope>
    <source>
        <strain evidence="2 3">SS14</strain>
    </source>
</reference>
<feature type="region of interest" description="Disordered" evidence="1">
    <location>
        <begin position="48"/>
        <end position="115"/>
    </location>
</feature>
<sequence length="115" mass="12390">MPPILSRVRKQLQKASNRPGTLLTDPQAVKSVKVIYGREVAWEEFPEELSTASTSAVPARRPIRPIPNSSGDPAWLFDVEATHADFEGGSHEDGHGSGDEDDGNADPEPVSTLLS</sequence>
<dbReference type="HOGENOM" id="CLU_152110_0_0_1"/>
<evidence type="ECO:0000256" key="1">
    <source>
        <dbReference type="SAM" id="MobiDB-lite"/>
    </source>
</evidence>
<dbReference type="AlphaFoldDB" id="A0A0C9U9L5"/>
<feature type="region of interest" description="Disordered" evidence="1">
    <location>
        <begin position="1"/>
        <end position="23"/>
    </location>
</feature>
<evidence type="ECO:0000313" key="3">
    <source>
        <dbReference type="Proteomes" id="UP000054279"/>
    </source>
</evidence>
<protein>
    <submittedName>
        <fullName evidence="2">Unplaced genomic scaffold SPHSTscaffold_171, whole genome shotgun sequence</fullName>
    </submittedName>
</protein>
<name>A0A0C9U9L5_SPHS4</name>
<keyword evidence="3" id="KW-1185">Reference proteome</keyword>
<gene>
    <name evidence="2" type="ORF">M422DRAFT_53496</name>
</gene>
<accession>A0A0C9U9L5</accession>
<evidence type="ECO:0000313" key="2">
    <source>
        <dbReference type="EMBL" id="KIJ31224.1"/>
    </source>
</evidence>
<dbReference type="Proteomes" id="UP000054279">
    <property type="component" value="Unassembled WGS sequence"/>
</dbReference>
<dbReference type="EMBL" id="KN837246">
    <property type="protein sequence ID" value="KIJ31224.1"/>
    <property type="molecule type" value="Genomic_DNA"/>
</dbReference>
<organism evidence="2 3">
    <name type="scientific">Sphaerobolus stellatus (strain SS14)</name>
    <dbReference type="NCBI Taxonomy" id="990650"/>
    <lineage>
        <taxon>Eukaryota</taxon>
        <taxon>Fungi</taxon>
        <taxon>Dikarya</taxon>
        <taxon>Basidiomycota</taxon>
        <taxon>Agaricomycotina</taxon>
        <taxon>Agaricomycetes</taxon>
        <taxon>Phallomycetidae</taxon>
        <taxon>Geastrales</taxon>
        <taxon>Sphaerobolaceae</taxon>
        <taxon>Sphaerobolus</taxon>
    </lineage>
</organism>